<evidence type="ECO:0000313" key="1">
    <source>
        <dbReference type="EMBL" id="MBA0127224.1"/>
    </source>
</evidence>
<accession>A0A838AD73</accession>
<reference evidence="1 2" key="1">
    <citation type="submission" date="2020-07" db="EMBL/GenBank/DDBJ databases">
        <title>Genome of Haloechinothrix sp.</title>
        <authorList>
            <person name="Tang S.-K."/>
            <person name="Yang L."/>
            <person name="Zhu W.-Y."/>
        </authorList>
    </citation>
    <scope>NUCLEOTIDE SEQUENCE [LARGE SCALE GENOMIC DNA]</scope>
    <source>
        <strain evidence="1 2">YIM 98757</strain>
    </source>
</reference>
<keyword evidence="2" id="KW-1185">Reference proteome</keyword>
<gene>
    <name evidence="1" type="ORF">H0B56_16860</name>
</gene>
<dbReference type="EMBL" id="JACCKD010000006">
    <property type="protein sequence ID" value="MBA0127224.1"/>
    <property type="molecule type" value="Genomic_DNA"/>
</dbReference>
<evidence type="ECO:0000313" key="2">
    <source>
        <dbReference type="Proteomes" id="UP000582974"/>
    </source>
</evidence>
<dbReference type="RefSeq" id="WP_180894050.1">
    <property type="nucleotide sequence ID" value="NZ_JACCKD010000006.1"/>
</dbReference>
<comment type="caution">
    <text evidence="1">The sequence shown here is derived from an EMBL/GenBank/DDBJ whole genome shotgun (WGS) entry which is preliminary data.</text>
</comment>
<name>A0A838AD73_9PSEU</name>
<dbReference type="AlphaFoldDB" id="A0A838AD73"/>
<protein>
    <submittedName>
        <fullName evidence="1">Uncharacterized protein</fullName>
    </submittedName>
</protein>
<sequence length="59" mass="6283">MSTPDTLHGLLGMVSRTTGDKTFLRCVSGSGPADITFAELEHRSRRVAAGRGGVERPAR</sequence>
<organism evidence="1 2">
    <name type="scientific">Haloechinothrix aidingensis</name>
    <dbReference type="NCBI Taxonomy" id="2752311"/>
    <lineage>
        <taxon>Bacteria</taxon>
        <taxon>Bacillati</taxon>
        <taxon>Actinomycetota</taxon>
        <taxon>Actinomycetes</taxon>
        <taxon>Pseudonocardiales</taxon>
        <taxon>Pseudonocardiaceae</taxon>
        <taxon>Haloechinothrix</taxon>
    </lineage>
</organism>
<proteinExistence type="predicted"/>
<dbReference type="Proteomes" id="UP000582974">
    <property type="component" value="Unassembled WGS sequence"/>
</dbReference>